<dbReference type="Proteomes" id="UP000805193">
    <property type="component" value="Unassembled WGS sequence"/>
</dbReference>
<sequence>MLHGETKRDRDNAVCCDCEDDSGRKAVSQRLTRPAVGRPRAVDLRDSCGRITAALSAGSGHAGARRVALGLTAGLGSRSRTAHGFRLGHLAADERSPKRSQRSSDQLLAPA</sequence>
<organism evidence="1 2">
    <name type="scientific">Ixodes persulcatus</name>
    <name type="common">Taiga tick</name>
    <dbReference type="NCBI Taxonomy" id="34615"/>
    <lineage>
        <taxon>Eukaryota</taxon>
        <taxon>Metazoa</taxon>
        <taxon>Ecdysozoa</taxon>
        <taxon>Arthropoda</taxon>
        <taxon>Chelicerata</taxon>
        <taxon>Arachnida</taxon>
        <taxon>Acari</taxon>
        <taxon>Parasitiformes</taxon>
        <taxon>Ixodida</taxon>
        <taxon>Ixodoidea</taxon>
        <taxon>Ixodidae</taxon>
        <taxon>Ixodinae</taxon>
        <taxon>Ixodes</taxon>
    </lineage>
</organism>
<dbReference type="EMBL" id="JABSTQ010010936">
    <property type="protein sequence ID" value="KAG0416609.1"/>
    <property type="molecule type" value="Genomic_DNA"/>
</dbReference>
<accession>A0AC60PBD2</accession>
<evidence type="ECO:0000313" key="1">
    <source>
        <dbReference type="EMBL" id="KAG0416609.1"/>
    </source>
</evidence>
<reference evidence="1 2" key="1">
    <citation type="journal article" date="2020" name="Cell">
        <title>Large-Scale Comparative Analyses of Tick Genomes Elucidate Their Genetic Diversity and Vector Capacities.</title>
        <authorList>
            <consortium name="Tick Genome and Microbiome Consortium (TIGMIC)"/>
            <person name="Jia N."/>
            <person name="Wang J."/>
            <person name="Shi W."/>
            <person name="Du L."/>
            <person name="Sun Y."/>
            <person name="Zhan W."/>
            <person name="Jiang J.F."/>
            <person name="Wang Q."/>
            <person name="Zhang B."/>
            <person name="Ji P."/>
            <person name="Bell-Sakyi L."/>
            <person name="Cui X.M."/>
            <person name="Yuan T.T."/>
            <person name="Jiang B.G."/>
            <person name="Yang W.F."/>
            <person name="Lam T.T."/>
            <person name="Chang Q.C."/>
            <person name="Ding S.J."/>
            <person name="Wang X.J."/>
            <person name="Zhu J.G."/>
            <person name="Ruan X.D."/>
            <person name="Zhao L."/>
            <person name="Wei J.T."/>
            <person name="Ye R.Z."/>
            <person name="Que T.C."/>
            <person name="Du C.H."/>
            <person name="Zhou Y.H."/>
            <person name="Cheng J.X."/>
            <person name="Dai P.F."/>
            <person name="Guo W.B."/>
            <person name="Han X.H."/>
            <person name="Huang E.J."/>
            <person name="Li L.F."/>
            <person name="Wei W."/>
            <person name="Gao Y.C."/>
            <person name="Liu J.Z."/>
            <person name="Shao H.Z."/>
            <person name="Wang X."/>
            <person name="Wang C.C."/>
            <person name="Yang T.C."/>
            <person name="Huo Q.B."/>
            <person name="Li W."/>
            <person name="Chen H.Y."/>
            <person name="Chen S.E."/>
            <person name="Zhou L.G."/>
            <person name="Ni X.B."/>
            <person name="Tian J.H."/>
            <person name="Sheng Y."/>
            <person name="Liu T."/>
            <person name="Pan Y.S."/>
            <person name="Xia L.Y."/>
            <person name="Li J."/>
            <person name="Zhao F."/>
            <person name="Cao W.C."/>
        </authorList>
    </citation>
    <scope>NUCLEOTIDE SEQUENCE [LARGE SCALE GENOMIC DNA]</scope>
    <source>
        <strain evidence="1">Iper-2018</strain>
    </source>
</reference>
<proteinExistence type="predicted"/>
<name>A0AC60PBD2_IXOPE</name>
<comment type="caution">
    <text evidence="1">The sequence shown here is derived from an EMBL/GenBank/DDBJ whole genome shotgun (WGS) entry which is preliminary data.</text>
</comment>
<keyword evidence="2" id="KW-1185">Reference proteome</keyword>
<evidence type="ECO:0000313" key="2">
    <source>
        <dbReference type="Proteomes" id="UP000805193"/>
    </source>
</evidence>
<protein>
    <submittedName>
        <fullName evidence="1">Uncharacterized protein</fullName>
    </submittedName>
</protein>
<gene>
    <name evidence="1" type="ORF">HPB47_006269</name>
</gene>